<reference evidence="7" key="1">
    <citation type="journal article" date="2020" name="mSystems">
        <title>Genome- and Community-Level Interaction Insights into Carbon Utilization and Element Cycling Functions of Hydrothermarchaeota in Hydrothermal Sediment.</title>
        <authorList>
            <person name="Zhou Z."/>
            <person name="Liu Y."/>
            <person name="Xu W."/>
            <person name="Pan J."/>
            <person name="Luo Z.H."/>
            <person name="Li M."/>
        </authorList>
    </citation>
    <scope>NUCLEOTIDE SEQUENCE [LARGE SCALE GENOMIC DNA]</scope>
    <source>
        <strain evidence="7">SpSt-776</strain>
    </source>
</reference>
<evidence type="ECO:0000256" key="6">
    <source>
        <dbReference type="HAMAP-Rule" id="MF_02040"/>
    </source>
</evidence>
<dbReference type="GO" id="GO:0140663">
    <property type="term" value="F:ATP-dependent FeS chaperone activity"/>
    <property type="evidence" value="ECO:0007669"/>
    <property type="project" value="InterPro"/>
</dbReference>
<keyword evidence="3 6" id="KW-0067">ATP-binding</keyword>
<comment type="subunit">
    <text evidence="6">Homodimer.</text>
</comment>
<keyword evidence="6" id="KW-0378">Hydrolase</keyword>
<dbReference type="InterPro" id="IPR033756">
    <property type="entry name" value="YlxH/NBP35"/>
</dbReference>
<evidence type="ECO:0000256" key="4">
    <source>
        <dbReference type="ARBA" id="ARBA00023004"/>
    </source>
</evidence>
<evidence type="ECO:0000256" key="2">
    <source>
        <dbReference type="ARBA" id="ARBA00022741"/>
    </source>
</evidence>
<dbReference type="AlphaFoldDB" id="A0A7C3WKT3"/>
<dbReference type="GO" id="GO:0046872">
    <property type="term" value="F:metal ion binding"/>
    <property type="evidence" value="ECO:0007669"/>
    <property type="project" value="UniProtKB-KW"/>
</dbReference>
<accession>A0A7C3WKT3</accession>
<dbReference type="Pfam" id="PF10609">
    <property type="entry name" value="ParA"/>
    <property type="match status" value="1"/>
</dbReference>
<evidence type="ECO:0000256" key="5">
    <source>
        <dbReference type="ARBA" id="ARBA00023014"/>
    </source>
</evidence>
<dbReference type="HAMAP" id="MF_02040">
    <property type="entry name" value="Mrp_NBP35"/>
    <property type="match status" value="1"/>
</dbReference>
<dbReference type="FunFam" id="3.40.50.300:FF:001119">
    <property type="entry name" value="Iron-sulfur cluster carrier protein"/>
    <property type="match status" value="1"/>
</dbReference>
<dbReference type="PANTHER" id="PTHR23264:SF19">
    <property type="entry name" value="CYTOSOLIC FE-S CLUSTER ASSEMBLY FACTOR NUBP2"/>
    <property type="match status" value="1"/>
</dbReference>
<keyword evidence="1 6" id="KW-0479">Metal-binding</keyword>
<dbReference type="SUPFAM" id="SSF52540">
    <property type="entry name" value="P-loop containing nucleoside triphosphate hydrolases"/>
    <property type="match status" value="1"/>
</dbReference>
<dbReference type="PROSITE" id="PS01215">
    <property type="entry name" value="MRP"/>
    <property type="match status" value="1"/>
</dbReference>
<evidence type="ECO:0000256" key="1">
    <source>
        <dbReference type="ARBA" id="ARBA00022723"/>
    </source>
</evidence>
<dbReference type="PANTHER" id="PTHR23264">
    <property type="entry name" value="NUCLEOTIDE-BINDING PROTEIN NBP35 YEAST -RELATED"/>
    <property type="match status" value="1"/>
</dbReference>
<protein>
    <recommendedName>
        <fullName evidence="6">Iron-sulfur cluster carrier protein</fullName>
    </recommendedName>
</protein>
<dbReference type="GO" id="GO:0051536">
    <property type="term" value="F:iron-sulfur cluster binding"/>
    <property type="evidence" value="ECO:0007669"/>
    <property type="project" value="UniProtKB-UniRule"/>
</dbReference>
<feature type="binding site" evidence="6">
    <location>
        <begin position="40"/>
        <end position="47"/>
    </location>
    <ligand>
        <name>ATP</name>
        <dbReference type="ChEBI" id="CHEBI:30616"/>
    </ligand>
</feature>
<dbReference type="GO" id="GO:0005524">
    <property type="term" value="F:ATP binding"/>
    <property type="evidence" value="ECO:0007669"/>
    <property type="project" value="UniProtKB-UniRule"/>
</dbReference>
<comment type="function">
    <text evidence="6">Binds and transfers iron-sulfur (Fe-S) clusters to target apoproteins. Can hydrolyze ATP.</text>
</comment>
<dbReference type="GO" id="GO:0016887">
    <property type="term" value="F:ATP hydrolysis activity"/>
    <property type="evidence" value="ECO:0007669"/>
    <property type="project" value="UniProtKB-UniRule"/>
</dbReference>
<evidence type="ECO:0000256" key="3">
    <source>
        <dbReference type="ARBA" id="ARBA00022840"/>
    </source>
</evidence>
<proteinExistence type="inferred from homology"/>
<organism evidence="7">
    <name type="scientific">Desulfobacca acetoxidans</name>
    <dbReference type="NCBI Taxonomy" id="60893"/>
    <lineage>
        <taxon>Bacteria</taxon>
        <taxon>Pseudomonadati</taxon>
        <taxon>Thermodesulfobacteriota</taxon>
        <taxon>Desulfobaccia</taxon>
        <taxon>Desulfobaccales</taxon>
        <taxon>Desulfobaccaceae</taxon>
        <taxon>Desulfobacca</taxon>
    </lineage>
</organism>
<comment type="similarity">
    <text evidence="6">Belongs to the Mrp/NBP35 ATP-binding proteins family.</text>
</comment>
<evidence type="ECO:0000313" key="7">
    <source>
        <dbReference type="EMBL" id="HGB14053.1"/>
    </source>
</evidence>
<comment type="caution">
    <text evidence="7">The sequence shown here is derived from an EMBL/GenBank/DDBJ whole genome shotgun (WGS) entry which is preliminary data.</text>
</comment>
<gene>
    <name evidence="7" type="ORF">ENV62_02275</name>
</gene>
<dbReference type="GO" id="GO:0016226">
    <property type="term" value="P:iron-sulfur cluster assembly"/>
    <property type="evidence" value="ECO:0007669"/>
    <property type="project" value="InterPro"/>
</dbReference>
<dbReference type="GO" id="GO:0005829">
    <property type="term" value="C:cytosol"/>
    <property type="evidence" value="ECO:0007669"/>
    <property type="project" value="TreeGrafter"/>
</dbReference>
<name>A0A7C3WKT3_9BACT</name>
<keyword evidence="2 6" id="KW-0547">Nucleotide-binding</keyword>
<dbReference type="CDD" id="cd02037">
    <property type="entry name" value="Mrp_NBP35"/>
    <property type="match status" value="1"/>
</dbReference>
<dbReference type="InterPro" id="IPR000808">
    <property type="entry name" value="Mrp-like_CS"/>
</dbReference>
<keyword evidence="5 6" id="KW-0411">Iron-sulfur</keyword>
<dbReference type="InterPro" id="IPR019591">
    <property type="entry name" value="Mrp/NBP35_ATP-bd"/>
</dbReference>
<dbReference type="InterPro" id="IPR027417">
    <property type="entry name" value="P-loop_NTPase"/>
</dbReference>
<keyword evidence="4 6" id="KW-0408">Iron</keyword>
<dbReference type="Gene3D" id="3.40.50.300">
    <property type="entry name" value="P-loop containing nucleotide triphosphate hydrolases"/>
    <property type="match status" value="1"/>
</dbReference>
<sequence length="295" mass="32249">MGKKPPSDRQPETLAEAWEIELKAKERLELIRHKLLVMSGKGGVGKSTVAVYLALGLARRGHTVGLLDVDLHGPDIPRLLGLKGRFYQGPEGGIQPQIAMEKVKVVSIEGFLSERDAPVIWRGPMKHKAIRQFLGQVEWGRLDYLIIDSPPGTGDEPLSVARLIPDARAIIITTPQEVALADVRKAINFCRHTQLQILGIVENMSSLICPHCGGEIHLFRQGGGQKTANDMGIPFLGSLPFDLRVVAGGDLGAPLIEAPEASSFSRALWALLDQVEARCRELDEERAAKEEKADN</sequence>
<dbReference type="EMBL" id="DTHB01000016">
    <property type="protein sequence ID" value="HGB14053.1"/>
    <property type="molecule type" value="Genomic_DNA"/>
</dbReference>